<dbReference type="GO" id="GO:0055091">
    <property type="term" value="P:phospholipid homeostasis"/>
    <property type="evidence" value="ECO:0007669"/>
    <property type="project" value="TreeGrafter"/>
</dbReference>
<dbReference type="AlphaFoldDB" id="A0A927NBN0"/>
<evidence type="ECO:0000313" key="10">
    <source>
        <dbReference type="Proteomes" id="UP000638648"/>
    </source>
</evidence>
<evidence type="ECO:0000259" key="8">
    <source>
        <dbReference type="Pfam" id="PF09924"/>
    </source>
</evidence>
<evidence type="ECO:0000256" key="4">
    <source>
        <dbReference type="ARBA" id="ARBA00022989"/>
    </source>
</evidence>
<keyword evidence="3 7" id="KW-0812">Transmembrane</keyword>
<dbReference type="SUPFAM" id="SSF55729">
    <property type="entry name" value="Acyl-CoA N-acyltransferases (Nat)"/>
    <property type="match status" value="1"/>
</dbReference>
<sequence>MTGWTTELAVAGALGCLVALRGLLLGRPVRRWYPALVGVLLLTGAGSALARSPWPFAAGLVAVGALLVWPPRPEPLADPAVRARVRRLVDRSETDPVAAFAQRTDLAYAFSPDRRAALAYQVRFGTAIATGDPIGAAGSMTAAVTAFRHEAARNGWRTAVLGASARRLDLWVGAELRAVPIGRDVVVDPSTFSLHGRRFRNLRQAVRRTYNAGVTTRIVSERAVEPSLRGELTELLRRCDRRPASGFSRNLDHPLDGLHAGVVLAVARDRSGRVAGLARWASSDHGRELSLDTTWRLPDAPNGVNERLTLDMLAWARTHGADRLCLSFAAFPEVLDRPRPRTPGALGLAAGLRCLRVLVRVESVNRYLRKFHALGERRYVLARYRDLARVAAATLVLEFFPRRTSFRRPVRLPRQAQAPRPLVRVPRQAEEPRAVVGVPRQVGRHAAGPLVPRQVGRPAAGPLGESAARHGSPEGARIPVQRSTPPNLAGGPRHKAGGEHTTGGTEQPVRRVGRHTGGDAGAGSGPSQSRPPCGGLPSTPRRRGLIPYRAHAGGTGAGGRTPPAHERPPLPSAPAGRSPLQNRPPSRP</sequence>
<feature type="transmembrane region" description="Helical" evidence="7">
    <location>
        <begin position="32"/>
        <end position="50"/>
    </location>
</feature>
<evidence type="ECO:0000256" key="7">
    <source>
        <dbReference type="SAM" id="Phobius"/>
    </source>
</evidence>
<evidence type="ECO:0000256" key="6">
    <source>
        <dbReference type="SAM" id="MobiDB-lite"/>
    </source>
</evidence>
<evidence type="ECO:0000256" key="1">
    <source>
        <dbReference type="ARBA" id="ARBA00004651"/>
    </source>
</evidence>
<keyword evidence="5 7" id="KW-0472">Membrane</keyword>
<dbReference type="InterPro" id="IPR051211">
    <property type="entry name" value="PG_lysyltransferase"/>
</dbReference>
<reference evidence="9" key="1">
    <citation type="submission" date="2020-10" db="EMBL/GenBank/DDBJ databases">
        <title>Sequencing the genomes of 1000 actinobacteria strains.</title>
        <authorList>
            <person name="Klenk H.-P."/>
        </authorList>
    </citation>
    <scope>NUCLEOTIDE SEQUENCE</scope>
    <source>
        <strain evidence="9">DSM 45354</strain>
    </source>
</reference>
<feature type="transmembrane region" description="Helical" evidence="7">
    <location>
        <begin position="6"/>
        <end position="25"/>
    </location>
</feature>
<feature type="region of interest" description="Disordered" evidence="6">
    <location>
        <begin position="445"/>
        <end position="588"/>
    </location>
</feature>
<keyword evidence="2" id="KW-1003">Cell membrane</keyword>
<comment type="caution">
    <text evidence="9">The sequence shown here is derived from an EMBL/GenBank/DDBJ whole genome shotgun (WGS) entry which is preliminary data.</text>
</comment>
<accession>A0A927NBN0</accession>
<dbReference type="GO" id="GO:0016755">
    <property type="term" value="F:aminoacyltransferase activity"/>
    <property type="evidence" value="ECO:0007669"/>
    <property type="project" value="TreeGrafter"/>
</dbReference>
<dbReference type="EMBL" id="JADBEM010000001">
    <property type="protein sequence ID" value="MBE1611845.1"/>
    <property type="molecule type" value="Genomic_DNA"/>
</dbReference>
<feature type="compositionally biased region" description="Polar residues" evidence="6">
    <location>
        <begin position="579"/>
        <end position="588"/>
    </location>
</feature>
<proteinExistence type="predicted"/>
<dbReference type="Proteomes" id="UP000638648">
    <property type="component" value="Unassembled WGS sequence"/>
</dbReference>
<evidence type="ECO:0000256" key="2">
    <source>
        <dbReference type="ARBA" id="ARBA00022475"/>
    </source>
</evidence>
<dbReference type="GO" id="GO:0005886">
    <property type="term" value="C:plasma membrane"/>
    <property type="evidence" value="ECO:0007669"/>
    <property type="project" value="UniProtKB-SubCell"/>
</dbReference>
<dbReference type="PANTHER" id="PTHR34697">
    <property type="entry name" value="PHOSPHATIDYLGLYCEROL LYSYLTRANSFERASE"/>
    <property type="match status" value="1"/>
</dbReference>
<evidence type="ECO:0000256" key="3">
    <source>
        <dbReference type="ARBA" id="ARBA00022692"/>
    </source>
</evidence>
<organism evidence="9 10">
    <name type="scientific">Actinopolymorpha pittospori</name>
    <dbReference type="NCBI Taxonomy" id="648752"/>
    <lineage>
        <taxon>Bacteria</taxon>
        <taxon>Bacillati</taxon>
        <taxon>Actinomycetota</taxon>
        <taxon>Actinomycetes</taxon>
        <taxon>Propionibacteriales</taxon>
        <taxon>Actinopolymorphaceae</taxon>
        <taxon>Actinopolymorpha</taxon>
    </lineage>
</organism>
<gene>
    <name evidence="9" type="ORF">HEB94_008693</name>
</gene>
<dbReference type="PANTHER" id="PTHR34697:SF2">
    <property type="entry name" value="PHOSPHATIDYLGLYCEROL LYSYLTRANSFERASE"/>
    <property type="match status" value="1"/>
</dbReference>
<name>A0A927NBN0_9ACTN</name>
<dbReference type="Pfam" id="PF09924">
    <property type="entry name" value="LPG_synthase_C"/>
    <property type="match status" value="1"/>
</dbReference>
<comment type="subcellular location">
    <subcellularLocation>
        <location evidence="1">Cell membrane</location>
        <topology evidence="1">Multi-pass membrane protein</topology>
    </subcellularLocation>
</comment>
<protein>
    <recommendedName>
        <fullName evidence="8">Phosphatidylglycerol lysyltransferase C-terminal domain-containing protein</fullName>
    </recommendedName>
</protein>
<keyword evidence="10" id="KW-1185">Reference proteome</keyword>
<feature type="domain" description="Phosphatidylglycerol lysyltransferase C-terminal" evidence="8">
    <location>
        <begin position="86"/>
        <end position="381"/>
    </location>
</feature>
<evidence type="ECO:0000256" key="5">
    <source>
        <dbReference type="ARBA" id="ARBA00023136"/>
    </source>
</evidence>
<evidence type="ECO:0000313" key="9">
    <source>
        <dbReference type="EMBL" id="MBE1611845.1"/>
    </source>
</evidence>
<keyword evidence="4 7" id="KW-1133">Transmembrane helix</keyword>
<dbReference type="InterPro" id="IPR016181">
    <property type="entry name" value="Acyl_CoA_acyltransferase"/>
</dbReference>
<dbReference type="InterPro" id="IPR024320">
    <property type="entry name" value="LPG_synthase_C"/>
</dbReference>